<dbReference type="Gene3D" id="4.10.240.10">
    <property type="entry name" value="Zn(2)-C6 fungal-type DNA-binding domain"/>
    <property type="match status" value="1"/>
</dbReference>
<dbReference type="GO" id="GO:0008270">
    <property type="term" value="F:zinc ion binding"/>
    <property type="evidence" value="ECO:0007669"/>
    <property type="project" value="InterPro"/>
</dbReference>
<evidence type="ECO:0000256" key="2">
    <source>
        <dbReference type="ARBA" id="ARBA00022723"/>
    </source>
</evidence>
<name>A0A8T9CE33_9HELO</name>
<proteinExistence type="predicted"/>
<dbReference type="Proteomes" id="UP000469558">
    <property type="component" value="Unassembled WGS sequence"/>
</dbReference>
<evidence type="ECO:0000313" key="6">
    <source>
        <dbReference type="EMBL" id="TVY83486.1"/>
    </source>
</evidence>
<feature type="region of interest" description="Disordered" evidence="4">
    <location>
        <begin position="1"/>
        <end position="54"/>
    </location>
</feature>
<feature type="region of interest" description="Disordered" evidence="4">
    <location>
        <begin position="822"/>
        <end position="842"/>
    </location>
</feature>
<dbReference type="GO" id="GO:0005634">
    <property type="term" value="C:nucleus"/>
    <property type="evidence" value="ECO:0007669"/>
    <property type="project" value="UniProtKB-SubCell"/>
</dbReference>
<dbReference type="GO" id="GO:0000981">
    <property type="term" value="F:DNA-binding transcription factor activity, RNA polymerase II-specific"/>
    <property type="evidence" value="ECO:0007669"/>
    <property type="project" value="InterPro"/>
</dbReference>
<feature type="compositionally biased region" description="Low complexity" evidence="4">
    <location>
        <begin position="132"/>
        <end position="145"/>
    </location>
</feature>
<dbReference type="CDD" id="cd12148">
    <property type="entry name" value="fungal_TF_MHR"/>
    <property type="match status" value="1"/>
</dbReference>
<evidence type="ECO:0000313" key="7">
    <source>
        <dbReference type="Proteomes" id="UP000469558"/>
    </source>
</evidence>
<dbReference type="EMBL" id="QGMK01000188">
    <property type="protein sequence ID" value="TVY83486.1"/>
    <property type="molecule type" value="Genomic_DNA"/>
</dbReference>
<dbReference type="SUPFAM" id="SSF57701">
    <property type="entry name" value="Zn2/Cys6 DNA-binding domain"/>
    <property type="match status" value="1"/>
</dbReference>
<dbReference type="InterPro" id="IPR036864">
    <property type="entry name" value="Zn2-C6_fun-type_DNA-bd_sf"/>
</dbReference>
<dbReference type="OrthoDB" id="435881at2759"/>
<dbReference type="InterPro" id="IPR001138">
    <property type="entry name" value="Zn2Cys6_DnaBD"/>
</dbReference>
<evidence type="ECO:0000259" key="5">
    <source>
        <dbReference type="PROSITE" id="PS50048"/>
    </source>
</evidence>
<keyword evidence="3" id="KW-0539">Nucleus</keyword>
<reference evidence="6 7" key="1">
    <citation type="submission" date="2018-05" db="EMBL/GenBank/DDBJ databases">
        <title>Genome sequencing and assembly of the regulated plant pathogen Lachnellula willkommii and related sister species for the development of diagnostic species identification markers.</title>
        <authorList>
            <person name="Giroux E."/>
            <person name="Bilodeau G."/>
        </authorList>
    </citation>
    <scope>NUCLEOTIDE SEQUENCE [LARGE SCALE GENOMIC DNA]</scope>
    <source>
        <strain evidence="6 7">CBS 268.59</strain>
    </source>
</reference>
<dbReference type="CDD" id="cd00067">
    <property type="entry name" value="GAL4"/>
    <property type="match status" value="1"/>
</dbReference>
<evidence type="ECO:0000256" key="1">
    <source>
        <dbReference type="ARBA" id="ARBA00004123"/>
    </source>
</evidence>
<comment type="subcellular location">
    <subcellularLocation>
        <location evidence="1">Nucleus</location>
    </subcellularLocation>
</comment>
<dbReference type="PANTHER" id="PTHR31001:SF50">
    <property type="entry name" value="ZN(II)2CYS6 TRANSCRIPTION FACTOR (EUROFUNG)"/>
    <property type="match status" value="1"/>
</dbReference>
<dbReference type="AlphaFoldDB" id="A0A8T9CE33"/>
<dbReference type="InterPro" id="IPR007219">
    <property type="entry name" value="XnlR_reg_dom"/>
</dbReference>
<evidence type="ECO:0000256" key="3">
    <source>
        <dbReference type="ARBA" id="ARBA00023242"/>
    </source>
</evidence>
<feature type="compositionally biased region" description="Polar residues" evidence="4">
    <location>
        <begin position="31"/>
        <end position="47"/>
    </location>
</feature>
<dbReference type="GO" id="GO:0003677">
    <property type="term" value="F:DNA binding"/>
    <property type="evidence" value="ECO:0007669"/>
    <property type="project" value="InterPro"/>
</dbReference>
<dbReference type="Pfam" id="PF04082">
    <property type="entry name" value="Fungal_trans"/>
    <property type="match status" value="1"/>
</dbReference>
<feature type="domain" description="Zn(2)-C6 fungal-type" evidence="5">
    <location>
        <begin position="55"/>
        <end position="84"/>
    </location>
</feature>
<keyword evidence="2" id="KW-0479">Metal-binding</keyword>
<feature type="compositionally biased region" description="Low complexity" evidence="4">
    <location>
        <begin position="1"/>
        <end position="26"/>
    </location>
</feature>
<dbReference type="GO" id="GO:0006351">
    <property type="term" value="P:DNA-templated transcription"/>
    <property type="evidence" value="ECO:0007669"/>
    <property type="project" value="InterPro"/>
</dbReference>
<comment type="caution">
    <text evidence="6">The sequence shown here is derived from an EMBL/GenBank/DDBJ whole genome shotgun (WGS) entry which is preliminary data.</text>
</comment>
<dbReference type="SMART" id="SM00906">
    <property type="entry name" value="Fungal_trans"/>
    <property type="match status" value="1"/>
</dbReference>
<dbReference type="Pfam" id="PF00172">
    <property type="entry name" value="Zn_clus"/>
    <property type="match status" value="1"/>
</dbReference>
<dbReference type="PROSITE" id="PS50048">
    <property type="entry name" value="ZN2_CY6_FUNGAL_2"/>
    <property type="match status" value="1"/>
</dbReference>
<dbReference type="PANTHER" id="PTHR31001">
    <property type="entry name" value="UNCHARACTERIZED TRANSCRIPTIONAL REGULATORY PROTEIN"/>
    <property type="match status" value="1"/>
</dbReference>
<dbReference type="SMART" id="SM00066">
    <property type="entry name" value="GAL4"/>
    <property type="match status" value="1"/>
</dbReference>
<organism evidence="6 7">
    <name type="scientific">Lachnellula suecica</name>
    <dbReference type="NCBI Taxonomy" id="602035"/>
    <lineage>
        <taxon>Eukaryota</taxon>
        <taxon>Fungi</taxon>
        <taxon>Dikarya</taxon>
        <taxon>Ascomycota</taxon>
        <taxon>Pezizomycotina</taxon>
        <taxon>Leotiomycetes</taxon>
        <taxon>Helotiales</taxon>
        <taxon>Lachnaceae</taxon>
        <taxon>Lachnellula</taxon>
    </lineage>
</organism>
<accession>A0A8T9CE33</accession>
<keyword evidence="7" id="KW-1185">Reference proteome</keyword>
<gene>
    <name evidence="6" type="primary">bik5_1</name>
    <name evidence="6" type="ORF">LSUE1_G002714</name>
</gene>
<evidence type="ECO:0000256" key="4">
    <source>
        <dbReference type="SAM" id="MobiDB-lite"/>
    </source>
</evidence>
<protein>
    <submittedName>
        <fullName evidence="6">Bikaverin cluster transcription factor bik5</fullName>
    </submittedName>
</protein>
<sequence length="842" mass="94118">MFAQPHSAPAPPSSSTATPEQSAAPAPTDPNLPQNHTPDAKKASNSAPHALAARSCVTCRRRKVKCDKTVPCSNCAKAGSQCVFPAPGRAPRRPRAGGKVVSEREAELLKRLRRLEGVVDELSGQVEMEAVKQSPSSDHSSPSQQKDTESTGDPSHKPASVRVVGMDEGSGTKKEWINRAWRIGGGPPKSAFLTTESPTSEIGIGRLVFDEGKSRYVSHPFWSQITDEVDEIREMLADHEFNSDSDTPVAPNDSVTEPNHQSFIMGYNSSDVNLKNLHPLPSQIPFYWQAFLENVHPLVKLLHAPTMGKTIKEIQNNLDSLGKSTEALMFAIYFATITSMNGNEVQTNFGVSKEHLIRQYRFGTEQALARAGLLNTNEIVTVQAFVLFLVCVRRHDDTRFVWSMTGLAIRVAQGLGLHRDGAKFGLPPFDTEMRRRLWWQICILDTRASEDHGSDPSILDYSFDTEFPISCNDEDLEPNAKEPPARRPGVSEMTFCLIRYEICFLTRQLSYSPPGAASYKLQNKELTLEDKEVLVRETSKRLEDKYLQYCEDAGPLYWVAATVARLITAKMSLILYHPLTQPGNSNTLSQDTRDRLFMASIEIIEYSRVLEEESSTKQWGWLFQTYIQWHAIAYILGELCSRENSTIVERAWRAIDGVFGDWGAAVTHSKSGQLWKPLKKLMSRARKKRVENANIDVKHIGLGMPQGLIQPEPEGYPSAMPTRDRLMPAITDTTYRTPNGDPLANPNFAYQIQADTAMMEPQIVGMGMLAPHQVQQQLQQQPPQQTPWLMDENALLDLDMNLDGDVNWEGWDDLVRDFQMEAGNQPPGDQRGPTLGGMGTWW</sequence>
<dbReference type="InterPro" id="IPR050613">
    <property type="entry name" value="Sec_Metabolite_Reg"/>
</dbReference>
<feature type="region of interest" description="Disordered" evidence="4">
    <location>
        <begin position="128"/>
        <end position="169"/>
    </location>
</feature>
<dbReference type="PROSITE" id="PS00463">
    <property type="entry name" value="ZN2_CY6_FUNGAL_1"/>
    <property type="match status" value="1"/>
</dbReference>